<protein>
    <submittedName>
        <fullName evidence="1">Uncharacterized protein</fullName>
    </submittedName>
</protein>
<accession>A0A1L9N792</accession>
<evidence type="ECO:0000313" key="1">
    <source>
        <dbReference type="EMBL" id="OJI85200.1"/>
    </source>
</evidence>
<dbReference type="VEuPathDB" id="FungiDB:ASPTUDRAFT_41355"/>
<dbReference type="AlphaFoldDB" id="A0A1L9N792"/>
<proteinExistence type="predicted"/>
<gene>
    <name evidence="1" type="ORF">ASPTUDRAFT_41355</name>
</gene>
<keyword evidence="2" id="KW-1185">Reference proteome</keyword>
<dbReference type="Proteomes" id="UP000184304">
    <property type="component" value="Unassembled WGS sequence"/>
</dbReference>
<name>A0A1L9N792_ASPTC</name>
<sequence length="87" mass="9814">MLIIYVERDFRTTIATLFFGPRNPDGPVYIDMSSPPFHRWESQVAIDPANLMATDQSQLGASPRSTTTTALSDHLGLESWRVDFIGW</sequence>
<dbReference type="EMBL" id="KV878198">
    <property type="protein sequence ID" value="OJI85200.1"/>
    <property type="molecule type" value="Genomic_DNA"/>
</dbReference>
<reference evidence="2" key="1">
    <citation type="journal article" date="2017" name="Genome Biol.">
        <title>Comparative genomics reveals high biological diversity and specific adaptations in the industrially and medically important fungal genus Aspergillus.</title>
        <authorList>
            <person name="de Vries R.P."/>
            <person name="Riley R."/>
            <person name="Wiebenga A."/>
            <person name="Aguilar-Osorio G."/>
            <person name="Amillis S."/>
            <person name="Uchima C.A."/>
            <person name="Anderluh G."/>
            <person name="Asadollahi M."/>
            <person name="Askin M."/>
            <person name="Barry K."/>
            <person name="Battaglia E."/>
            <person name="Bayram O."/>
            <person name="Benocci T."/>
            <person name="Braus-Stromeyer S.A."/>
            <person name="Caldana C."/>
            <person name="Canovas D."/>
            <person name="Cerqueira G.C."/>
            <person name="Chen F."/>
            <person name="Chen W."/>
            <person name="Choi C."/>
            <person name="Clum A."/>
            <person name="Dos Santos R.A."/>
            <person name="Damasio A.R."/>
            <person name="Diallinas G."/>
            <person name="Emri T."/>
            <person name="Fekete E."/>
            <person name="Flipphi M."/>
            <person name="Freyberg S."/>
            <person name="Gallo A."/>
            <person name="Gournas C."/>
            <person name="Habgood R."/>
            <person name="Hainaut M."/>
            <person name="Harispe M.L."/>
            <person name="Henrissat B."/>
            <person name="Hilden K.S."/>
            <person name="Hope R."/>
            <person name="Hossain A."/>
            <person name="Karabika E."/>
            <person name="Karaffa L."/>
            <person name="Karanyi Z."/>
            <person name="Krasevec N."/>
            <person name="Kuo A."/>
            <person name="Kusch H."/>
            <person name="LaButti K."/>
            <person name="Lagendijk E.L."/>
            <person name="Lapidus A."/>
            <person name="Levasseur A."/>
            <person name="Lindquist E."/>
            <person name="Lipzen A."/>
            <person name="Logrieco A.F."/>
            <person name="MacCabe A."/>
            <person name="Maekelae M.R."/>
            <person name="Malavazi I."/>
            <person name="Melin P."/>
            <person name="Meyer V."/>
            <person name="Mielnichuk N."/>
            <person name="Miskei M."/>
            <person name="Molnar A.P."/>
            <person name="Mule G."/>
            <person name="Ngan C.Y."/>
            <person name="Orejas M."/>
            <person name="Orosz E."/>
            <person name="Ouedraogo J.P."/>
            <person name="Overkamp K.M."/>
            <person name="Park H.-S."/>
            <person name="Perrone G."/>
            <person name="Piumi F."/>
            <person name="Punt P.J."/>
            <person name="Ram A.F."/>
            <person name="Ramon A."/>
            <person name="Rauscher S."/>
            <person name="Record E."/>
            <person name="Riano-Pachon D.M."/>
            <person name="Robert V."/>
            <person name="Roehrig J."/>
            <person name="Ruller R."/>
            <person name="Salamov A."/>
            <person name="Salih N.S."/>
            <person name="Samson R.A."/>
            <person name="Sandor E."/>
            <person name="Sanguinetti M."/>
            <person name="Schuetze T."/>
            <person name="Sepcic K."/>
            <person name="Shelest E."/>
            <person name="Sherlock G."/>
            <person name="Sophianopoulou V."/>
            <person name="Squina F.M."/>
            <person name="Sun H."/>
            <person name="Susca A."/>
            <person name="Todd R.B."/>
            <person name="Tsang A."/>
            <person name="Unkles S.E."/>
            <person name="van de Wiele N."/>
            <person name="van Rossen-Uffink D."/>
            <person name="Oliveira J.V."/>
            <person name="Vesth T.C."/>
            <person name="Visser J."/>
            <person name="Yu J.-H."/>
            <person name="Zhou M."/>
            <person name="Andersen M.R."/>
            <person name="Archer D.B."/>
            <person name="Baker S.E."/>
            <person name="Benoit I."/>
            <person name="Brakhage A.A."/>
            <person name="Braus G.H."/>
            <person name="Fischer R."/>
            <person name="Frisvad J.C."/>
            <person name="Goldman G.H."/>
            <person name="Houbraken J."/>
            <person name="Oakley B."/>
            <person name="Pocsi I."/>
            <person name="Scazzocchio C."/>
            <person name="Seiboth B."/>
            <person name="vanKuyk P.A."/>
            <person name="Wortman J."/>
            <person name="Dyer P.S."/>
            <person name="Grigoriev I.V."/>
        </authorList>
    </citation>
    <scope>NUCLEOTIDE SEQUENCE [LARGE SCALE GENOMIC DNA]</scope>
    <source>
        <strain evidence="2">CBS 134.48</strain>
    </source>
</reference>
<organism evidence="1 2">
    <name type="scientific">Aspergillus tubingensis (strain CBS 134.48)</name>
    <dbReference type="NCBI Taxonomy" id="767770"/>
    <lineage>
        <taxon>Eukaryota</taxon>
        <taxon>Fungi</taxon>
        <taxon>Dikarya</taxon>
        <taxon>Ascomycota</taxon>
        <taxon>Pezizomycotina</taxon>
        <taxon>Eurotiomycetes</taxon>
        <taxon>Eurotiomycetidae</taxon>
        <taxon>Eurotiales</taxon>
        <taxon>Aspergillaceae</taxon>
        <taxon>Aspergillus</taxon>
        <taxon>Aspergillus subgen. Circumdati</taxon>
    </lineage>
</organism>
<evidence type="ECO:0000313" key="2">
    <source>
        <dbReference type="Proteomes" id="UP000184304"/>
    </source>
</evidence>